<evidence type="ECO:0000256" key="1">
    <source>
        <dbReference type="SAM" id="MobiDB-lite"/>
    </source>
</evidence>
<dbReference type="EMBL" id="MU002008">
    <property type="protein sequence ID" value="KAF2791660.1"/>
    <property type="molecule type" value="Genomic_DNA"/>
</dbReference>
<accession>A0A6A6X575</accession>
<feature type="compositionally biased region" description="Basic and acidic residues" evidence="1">
    <location>
        <begin position="172"/>
        <end position="198"/>
    </location>
</feature>
<organism evidence="2 3">
    <name type="scientific">Melanomma pulvis-pyrius CBS 109.77</name>
    <dbReference type="NCBI Taxonomy" id="1314802"/>
    <lineage>
        <taxon>Eukaryota</taxon>
        <taxon>Fungi</taxon>
        <taxon>Dikarya</taxon>
        <taxon>Ascomycota</taxon>
        <taxon>Pezizomycotina</taxon>
        <taxon>Dothideomycetes</taxon>
        <taxon>Pleosporomycetidae</taxon>
        <taxon>Pleosporales</taxon>
        <taxon>Melanommataceae</taxon>
        <taxon>Melanomma</taxon>
    </lineage>
</organism>
<dbReference type="Proteomes" id="UP000799757">
    <property type="component" value="Unassembled WGS sequence"/>
</dbReference>
<name>A0A6A6X575_9PLEO</name>
<evidence type="ECO:0000313" key="3">
    <source>
        <dbReference type="Proteomes" id="UP000799757"/>
    </source>
</evidence>
<reference evidence="2" key="1">
    <citation type="journal article" date="2020" name="Stud. Mycol.">
        <title>101 Dothideomycetes genomes: a test case for predicting lifestyles and emergence of pathogens.</title>
        <authorList>
            <person name="Haridas S."/>
            <person name="Albert R."/>
            <person name="Binder M."/>
            <person name="Bloem J."/>
            <person name="Labutti K."/>
            <person name="Salamov A."/>
            <person name="Andreopoulos B."/>
            <person name="Baker S."/>
            <person name="Barry K."/>
            <person name="Bills G."/>
            <person name="Bluhm B."/>
            <person name="Cannon C."/>
            <person name="Castanera R."/>
            <person name="Culley D."/>
            <person name="Daum C."/>
            <person name="Ezra D."/>
            <person name="Gonzalez J."/>
            <person name="Henrissat B."/>
            <person name="Kuo A."/>
            <person name="Liang C."/>
            <person name="Lipzen A."/>
            <person name="Lutzoni F."/>
            <person name="Magnuson J."/>
            <person name="Mondo S."/>
            <person name="Nolan M."/>
            <person name="Ohm R."/>
            <person name="Pangilinan J."/>
            <person name="Park H.-J."/>
            <person name="Ramirez L."/>
            <person name="Alfaro M."/>
            <person name="Sun H."/>
            <person name="Tritt A."/>
            <person name="Yoshinaga Y."/>
            <person name="Zwiers L.-H."/>
            <person name="Turgeon B."/>
            <person name="Goodwin S."/>
            <person name="Spatafora J."/>
            <person name="Crous P."/>
            <person name="Grigoriev I."/>
        </authorList>
    </citation>
    <scope>NUCLEOTIDE SEQUENCE</scope>
    <source>
        <strain evidence="2">CBS 109.77</strain>
    </source>
</reference>
<sequence length="198" mass="22377">MCSRPNVQQKECVADRIQGTGPKFNIKPFKLSRTCREMAKKLARWVEWILLPPDVAGWPFLGSISHITPSCCFTVVPSTITTILIPILQAISRGFSGRSTVQGIDDGTTDAETDELFASHIEEEEALLERIVALQDEADATDEGRLYDLVFETIQSSDRAGILQRGSKRTRGTFDQHQKPRFMPDKRNDRQERQLQNT</sequence>
<dbReference type="AlphaFoldDB" id="A0A6A6X575"/>
<evidence type="ECO:0000313" key="2">
    <source>
        <dbReference type="EMBL" id="KAF2791660.1"/>
    </source>
</evidence>
<gene>
    <name evidence="2" type="ORF">K505DRAFT_339368</name>
</gene>
<proteinExistence type="predicted"/>
<feature type="region of interest" description="Disordered" evidence="1">
    <location>
        <begin position="161"/>
        <end position="198"/>
    </location>
</feature>
<keyword evidence="3" id="KW-1185">Reference proteome</keyword>
<protein>
    <submittedName>
        <fullName evidence="2">Uncharacterized protein</fullName>
    </submittedName>
</protein>